<dbReference type="KEGG" id="tun:J9260_12675"/>
<evidence type="ECO:0000313" key="3">
    <source>
        <dbReference type="Proteomes" id="UP000672009"/>
    </source>
</evidence>
<feature type="transmembrane region" description="Helical" evidence="1">
    <location>
        <begin position="72"/>
        <end position="100"/>
    </location>
</feature>
<gene>
    <name evidence="2" type="ORF">J9260_12675</name>
</gene>
<evidence type="ECO:0000256" key="1">
    <source>
        <dbReference type="SAM" id="Phobius"/>
    </source>
</evidence>
<dbReference type="AlphaFoldDB" id="A0A975IHE7"/>
<feature type="transmembrane region" description="Helical" evidence="1">
    <location>
        <begin position="107"/>
        <end position="128"/>
    </location>
</feature>
<sequence length="174" mass="19342">MGLDYLIYKLSIPVLILCLLLLVSFLWIGKPWQSFPPASNHVSVRRCVLAISGATLGTLLSIIFLGEFDLGNIIYLSIILIPITWVVSIFMGIPSFILLARYGQATLMNILFIMGAIILLWSGFIYIYPYNNWCSANTLACLGREMSYAIPLIGIPSLGFGLMARLPFIKQMTS</sequence>
<keyword evidence="1" id="KW-0472">Membrane</keyword>
<feature type="transmembrane region" description="Helical" evidence="1">
    <location>
        <begin position="48"/>
        <end position="66"/>
    </location>
</feature>
<proteinExistence type="predicted"/>
<name>A0A975IHE7_9GAMM</name>
<reference evidence="2" key="1">
    <citation type="submission" date="2021-04" db="EMBL/GenBank/DDBJ databases">
        <title>Genomics, taxonomy and metabolism of representatives of sulfur bacteria of the genus Thiothrix: Thiothrix fructosivorans QT, Thiothrix unzii A1T and three new species, Thiothrix subterranea sp. nov., Thiothrix litoralis sp. nov. and 'Candidatus Thiothrix anitrata' sp. nov.</title>
        <authorList>
            <person name="Ravin N.V."/>
            <person name="Smolyakov D."/>
            <person name="Rudenko T.S."/>
            <person name="Mardanov A.V."/>
            <person name="Beletsky A.V."/>
            <person name="Markov N.D."/>
            <person name="Fomenkov A.I."/>
            <person name="Roberts R.J."/>
            <person name="Karnachuk O.V."/>
            <person name="Novikov A."/>
            <person name="Grabovich M.Y."/>
        </authorList>
    </citation>
    <scope>NUCLEOTIDE SEQUENCE</scope>
    <source>
        <strain evidence="2">A1</strain>
    </source>
</reference>
<keyword evidence="1" id="KW-1133">Transmembrane helix</keyword>
<feature type="transmembrane region" description="Helical" evidence="1">
    <location>
        <begin position="6"/>
        <end position="28"/>
    </location>
</feature>
<protein>
    <submittedName>
        <fullName evidence="2">Uncharacterized protein</fullName>
    </submittedName>
</protein>
<feature type="transmembrane region" description="Helical" evidence="1">
    <location>
        <begin position="148"/>
        <end position="168"/>
    </location>
</feature>
<dbReference type="Proteomes" id="UP000672009">
    <property type="component" value="Chromosome"/>
</dbReference>
<evidence type="ECO:0000313" key="2">
    <source>
        <dbReference type="EMBL" id="QTR52565.1"/>
    </source>
</evidence>
<dbReference type="EMBL" id="CP072793">
    <property type="protein sequence ID" value="QTR52565.1"/>
    <property type="molecule type" value="Genomic_DNA"/>
</dbReference>
<keyword evidence="1" id="KW-0812">Transmembrane</keyword>
<dbReference type="RefSeq" id="WP_210218106.1">
    <property type="nucleotide sequence ID" value="NZ_CP072793.1"/>
</dbReference>
<organism evidence="2 3">
    <name type="scientific">Thiothrix unzii</name>
    <dbReference type="NCBI Taxonomy" id="111769"/>
    <lineage>
        <taxon>Bacteria</taxon>
        <taxon>Pseudomonadati</taxon>
        <taxon>Pseudomonadota</taxon>
        <taxon>Gammaproteobacteria</taxon>
        <taxon>Thiotrichales</taxon>
        <taxon>Thiotrichaceae</taxon>
        <taxon>Thiothrix</taxon>
    </lineage>
</organism>
<keyword evidence="3" id="KW-1185">Reference proteome</keyword>
<accession>A0A975IHE7</accession>